<evidence type="ECO:0000313" key="2">
    <source>
        <dbReference type="EMBL" id="QMW24091.1"/>
    </source>
</evidence>
<dbReference type="Proteomes" id="UP000515292">
    <property type="component" value="Chromosome"/>
</dbReference>
<dbReference type="KEGG" id="sand:H3309_06415"/>
<name>A0A7G5IL49_9SPHN</name>
<dbReference type="AlphaFoldDB" id="A0A7G5IL49"/>
<protein>
    <submittedName>
        <fullName evidence="2">Uncharacterized protein</fullName>
    </submittedName>
</protein>
<dbReference type="RefSeq" id="WP_182297914.1">
    <property type="nucleotide sequence ID" value="NZ_CP059851.1"/>
</dbReference>
<gene>
    <name evidence="2" type="ORF">H3309_06415</name>
</gene>
<dbReference type="EMBL" id="CP059851">
    <property type="protein sequence ID" value="QMW24091.1"/>
    <property type="molecule type" value="Genomic_DNA"/>
</dbReference>
<accession>A0A7G5IL49</accession>
<proteinExistence type="predicted"/>
<feature type="chain" id="PRO_5028889603" evidence="1">
    <location>
        <begin position="20"/>
        <end position="273"/>
    </location>
</feature>
<reference evidence="2 3" key="1">
    <citation type="submission" date="2020-07" db="EMBL/GenBank/DDBJ databases">
        <title>Complete genome sequence for Sandaracinobacter sp. M6.</title>
        <authorList>
            <person name="Tang Y."/>
            <person name="Liu Q."/>
            <person name="Guo Z."/>
            <person name="Lei P."/>
            <person name="Huang B."/>
        </authorList>
    </citation>
    <scope>NUCLEOTIDE SEQUENCE [LARGE SCALE GENOMIC DNA]</scope>
    <source>
        <strain evidence="2 3">M6</strain>
    </source>
</reference>
<keyword evidence="1" id="KW-0732">Signal</keyword>
<evidence type="ECO:0000313" key="3">
    <source>
        <dbReference type="Proteomes" id="UP000515292"/>
    </source>
</evidence>
<sequence length="273" mass="28741">MNILFQRCHMLLLAPLLLAAAPPQSIPPTPAGPSWTDLADLTLSSPVILRATVTDVTRLGRKQAPDVPQDQVRALLQADVQAVIAAPAVLPARIEWLWQAAPDPRGRPAIARNSSVLIFAAPVPGRAEQLRLVAPNAQLPWTPESDAAIRAVLAEARDPAVAGLRVTGISDAFHAAGTVNGESESQFFITTGAAPLTLVLLRRAGAQPALRVATGELVDDSAAPVRPRTLLWRALACGLPTSLPARLASEPALVADWSAIRDSLGPCGRTSVR</sequence>
<evidence type="ECO:0000256" key="1">
    <source>
        <dbReference type="SAM" id="SignalP"/>
    </source>
</evidence>
<organism evidence="2 3">
    <name type="scientific">Sandaracinobacteroides saxicola</name>
    <dbReference type="NCBI Taxonomy" id="2759707"/>
    <lineage>
        <taxon>Bacteria</taxon>
        <taxon>Pseudomonadati</taxon>
        <taxon>Pseudomonadota</taxon>
        <taxon>Alphaproteobacteria</taxon>
        <taxon>Sphingomonadales</taxon>
        <taxon>Sphingosinicellaceae</taxon>
        <taxon>Sandaracinobacteroides</taxon>
    </lineage>
</organism>
<feature type="signal peptide" evidence="1">
    <location>
        <begin position="1"/>
        <end position="19"/>
    </location>
</feature>
<keyword evidence="3" id="KW-1185">Reference proteome</keyword>